<gene>
    <name evidence="2" type="ORF">SAMN02746009_02469</name>
</gene>
<feature type="transmembrane region" description="Helical" evidence="1">
    <location>
        <begin position="96"/>
        <end position="119"/>
    </location>
</feature>
<evidence type="ECO:0000313" key="3">
    <source>
        <dbReference type="Proteomes" id="UP000183947"/>
    </source>
</evidence>
<evidence type="ECO:0000256" key="1">
    <source>
        <dbReference type="SAM" id="Phobius"/>
    </source>
</evidence>
<accession>A0A1M6ZA45</accession>
<name>A0A1M6ZA45_9BACT</name>
<keyword evidence="3" id="KW-1185">Reference proteome</keyword>
<keyword evidence="1" id="KW-0472">Membrane</keyword>
<sequence>MPRRTYASRAIAVLVLVAVLFWAGVYDEAVFAELTEAWQKVLTMLGFTDQLAAVQQSVSGEVTKRSLPAVLTYALLYTGVCLLLLRLLLPARHMRLILLLYGAVFGCCAVLLVVGRLAGDVPWIYQLGRRLIDFIVSPLPVIGLVVLLRWYAPATGR</sequence>
<feature type="transmembrane region" description="Helical" evidence="1">
    <location>
        <begin position="131"/>
        <end position="152"/>
    </location>
</feature>
<dbReference type="STRING" id="1121959.SAMN02746009_02469"/>
<dbReference type="EMBL" id="FRAS01000012">
    <property type="protein sequence ID" value="SHL27275.1"/>
    <property type="molecule type" value="Genomic_DNA"/>
</dbReference>
<keyword evidence="1" id="KW-0812">Transmembrane</keyword>
<reference evidence="3" key="1">
    <citation type="submission" date="2016-11" db="EMBL/GenBank/DDBJ databases">
        <authorList>
            <person name="Varghese N."/>
            <person name="Submissions S."/>
        </authorList>
    </citation>
    <scope>NUCLEOTIDE SEQUENCE [LARGE SCALE GENOMIC DNA]</scope>
    <source>
        <strain evidence="3">DSM 18569</strain>
    </source>
</reference>
<dbReference type="AlphaFoldDB" id="A0A1M6ZA45"/>
<dbReference type="NCBIfam" id="NF046082">
    <property type="entry name" value="assoc_w_XrtX"/>
    <property type="match status" value="1"/>
</dbReference>
<proteinExistence type="predicted"/>
<dbReference type="Proteomes" id="UP000183947">
    <property type="component" value="Unassembled WGS sequence"/>
</dbReference>
<organism evidence="2 3">
    <name type="scientific">Hymenobacter psychrotolerans DSM 18569</name>
    <dbReference type="NCBI Taxonomy" id="1121959"/>
    <lineage>
        <taxon>Bacteria</taxon>
        <taxon>Pseudomonadati</taxon>
        <taxon>Bacteroidota</taxon>
        <taxon>Cytophagia</taxon>
        <taxon>Cytophagales</taxon>
        <taxon>Hymenobacteraceae</taxon>
        <taxon>Hymenobacter</taxon>
    </lineage>
</organism>
<evidence type="ECO:0000313" key="2">
    <source>
        <dbReference type="EMBL" id="SHL27275.1"/>
    </source>
</evidence>
<keyword evidence="1" id="KW-1133">Transmembrane helix</keyword>
<protein>
    <submittedName>
        <fullName evidence="2">Uncharacterized protein</fullName>
    </submittedName>
</protein>
<feature type="transmembrane region" description="Helical" evidence="1">
    <location>
        <begin position="70"/>
        <end position="89"/>
    </location>
</feature>